<reference evidence="2" key="1">
    <citation type="submission" date="2023-08" db="EMBL/GenBank/DDBJ databases">
        <title>Chromosome-level Genome Assembly of mud carp (Cirrhinus molitorella).</title>
        <authorList>
            <person name="Liu H."/>
        </authorList>
    </citation>
    <scope>NUCLEOTIDE SEQUENCE</scope>
    <source>
        <strain evidence="2">Prfri</strain>
        <tissue evidence="2">Muscle</tissue>
    </source>
</reference>
<dbReference type="AlphaFoldDB" id="A0AA88TDS6"/>
<accession>A0AA88TDS6</accession>
<proteinExistence type="predicted"/>
<evidence type="ECO:0000313" key="2">
    <source>
        <dbReference type="EMBL" id="KAK2876094.1"/>
    </source>
</evidence>
<evidence type="ECO:0000313" key="3">
    <source>
        <dbReference type="Proteomes" id="UP001187343"/>
    </source>
</evidence>
<feature type="compositionally biased region" description="Polar residues" evidence="1">
    <location>
        <begin position="270"/>
        <end position="280"/>
    </location>
</feature>
<protein>
    <submittedName>
        <fullName evidence="2">Uncharacterized protein</fullName>
    </submittedName>
</protein>
<sequence length="306" mass="34806">MLQGTPTVNRQPCKHDVCAAQHSIREDGGNAVYSSVDECCFPELTRSSQRVRKQRRTFCDLSSDSGEESSDHRERIPTLGPGQFDGFTSWREFLNRFEDCARANHWSERTMTVQMRFCLVGAAGSVIHKNPRSGRWSYARIVEKVEAAYGPSSEHAAAIGIELRQRVRVEVFTNTMGDADIMERLLEVRPRTLARAYEIAHSWVFKDPELWQPQEVPAPSLEADEAELHLDLSRLFTEETRSSGSPDSMPLMDDTGMLRTEQDTEDVQWSEGSTVQQDLTGTVDGQMRGRPQQVRRPPRRFGDWTN</sequence>
<dbReference type="Proteomes" id="UP001187343">
    <property type="component" value="Unassembled WGS sequence"/>
</dbReference>
<feature type="compositionally biased region" description="Low complexity" evidence="1">
    <location>
        <begin position="285"/>
        <end position="295"/>
    </location>
</feature>
<gene>
    <name evidence="2" type="ORF">Q8A67_020190</name>
</gene>
<organism evidence="2 3">
    <name type="scientific">Cirrhinus molitorella</name>
    <name type="common">mud carp</name>
    <dbReference type="NCBI Taxonomy" id="172907"/>
    <lineage>
        <taxon>Eukaryota</taxon>
        <taxon>Metazoa</taxon>
        <taxon>Chordata</taxon>
        <taxon>Craniata</taxon>
        <taxon>Vertebrata</taxon>
        <taxon>Euteleostomi</taxon>
        <taxon>Actinopterygii</taxon>
        <taxon>Neopterygii</taxon>
        <taxon>Teleostei</taxon>
        <taxon>Ostariophysi</taxon>
        <taxon>Cypriniformes</taxon>
        <taxon>Cyprinidae</taxon>
        <taxon>Labeoninae</taxon>
        <taxon>Labeonini</taxon>
        <taxon>Cirrhinus</taxon>
    </lineage>
</organism>
<keyword evidence="3" id="KW-1185">Reference proteome</keyword>
<evidence type="ECO:0000256" key="1">
    <source>
        <dbReference type="SAM" id="MobiDB-lite"/>
    </source>
</evidence>
<comment type="caution">
    <text evidence="2">The sequence shown here is derived from an EMBL/GenBank/DDBJ whole genome shotgun (WGS) entry which is preliminary data.</text>
</comment>
<feature type="region of interest" description="Disordered" evidence="1">
    <location>
        <begin position="238"/>
        <end position="306"/>
    </location>
</feature>
<dbReference type="EMBL" id="JAUYZG010000020">
    <property type="protein sequence ID" value="KAK2876094.1"/>
    <property type="molecule type" value="Genomic_DNA"/>
</dbReference>
<name>A0AA88TDS6_9TELE</name>